<dbReference type="Pfam" id="PF11259">
    <property type="entry name" value="DUF3060"/>
    <property type="match status" value="1"/>
</dbReference>
<accession>A0ABX3S2W6</accession>
<dbReference type="RefSeq" id="WP_052751330.1">
    <property type="nucleotide sequence ID" value="NZ_JACKUJ010000045.1"/>
</dbReference>
<keyword evidence="4" id="KW-1185">Reference proteome</keyword>
<dbReference type="Proteomes" id="UP000192327">
    <property type="component" value="Unassembled WGS sequence"/>
</dbReference>
<keyword evidence="2" id="KW-0472">Membrane</keyword>
<reference evidence="3 4" key="1">
    <citation type="submission" date="2016-12" db="EMBL/GenBank/DDBJ databases">
        <title>The new phylogeny of genus Mycobacterium.</title>
        <authorList>
            <person name="Tortoli E."/>
            <person name="Trovato A."/>
            <person name="Cirillo D.M."/>
        </authorList>
    </citation>
    <scope>NUCLEOTIDE SEQUENCE [LARGE SCALE GENOMIC DNA]</scope>
    <source>
        <strain evidence="3 4">DSM 44942</strain>
    </source>
</reference>
<keyword evidence="2" id="KW-0812">Transmembrane</keyword>
<feature type="region of interest" description="Disordered" evidence="1">
    <location>
        <begin position="1"/>
        <end position="24"/>
    </location>
</feature>
<evidence type="ECO:0000256" key="1">
    <source>
        <dbReference type="SAM" id="MobiDB-lite"/>
    </source>
</evidence>
<feature type="transmembrane region" description="Helical" evidence="2">
    <location>
        <begin position="46"/>
        <end position="70"/>
    </location>
</feature>
<gene>
    <name evidence="3" type="ORF">BST15_01620</name>
</gene>
<sequence>MSSDDDPEARIRALEQPLSRSDGAVELTVPSLGTEGQAPPQRGAGLGFVVVGVMVAAVAMVGAFAIYLASHSSSRSVPGMPTAGLQSAPEPAPSPVPVPIPPIAAPPQIPVPGSGTTLVVTGAGENKTLPCDGRDASVSGVNNTVEFVGQCSGLTVSGIGNIITVTSTPTITVSGLQNRVTYRSGEPQVSTSGLDNVVERG</sequence>
<dbReference type="InterPro" id="IPR021417">
    <property type="entry name" value="DUF3060"/>
</dbReference>
<evidence type="ECO:0008006" key="5">
    <source>
        <dbReference type="Google" id="ProtNLM"/>
    </source>
</evidence>
<evidence type="ECO:0000313" key="3">
    <source>
        <dbReference type="EMBL" id="ORA00826.1"/>
    </source>
</evidence>
<organism evidence="3 4">
    <name type="scientific">Mycolicibacter arupensis</name>
    <dbReference type="NCBI Taxonomy" id="342002"/>
    <lineage>
        <taxon>Bacteria</taxon>
        <taxon>Bacillati</taxon>
        <taxon>Actinomycetota</taxon>
        <taxon>Actinomycetes</taxon>
        <taxon>Mycobacteriales</taxon>
        <taxon>Mycobacteriaceae</taxon>
        <taxon>Mycolicibacter</taxon>
    </lineage>
</organism>
<evidence type="ECO:0000313" key="4">
    <source>
        <dbReference type="Proteomes" id="UP000192327"/>
    </source>
</evidence>
<protein>
    <recommendedName>
        <fullName evidence="5">DUF3060 domain-containing protein</fullName>
    </recommendedName>
</protein>
<proteinExistence type="predicted"/>
<comment type="caution">
    <text evidence="3">The sequence shown here is derived from an EMBL/GenBank/DDBJ whole genome shotgun (WGS) entry which is preliminary data.</text>
</comment>
<evidence type="ECO:0000256" key="2">
    <source>
        <dbReference type="SAM" id="Phobius"/>
    </source>
</evidence>
<dbReference type="EMBL" id="MVHH01000002">
    <property type="protein sequence ID" value="ORA00826.1"/>
    <property type="molecule type" value="Genomic_DNA"/>
</dbReference>
<name>A0ABX3S2W6_9MYCO</name>
<keyword evidence="2" id="KW-1133">Transmembrane helix</keyword>